<proteinExistence type="predicted"/>
<sequence>MEQDVSVLANCEIYTEPNFIYSFCALLCGAETLNFAPLFVCWAAVLGRFKWGHELYRIQTDSQSTHFSDFHSVANNEYLVRSSNHLRPHPVLSPCMGFLQINNAFWD</sequence>
<name>A0A6G1PSU1_CHAAH</name>
<evidence type="ECO:0000313" key="2">
    <source>
        <dbReference type="Proteomes" id="UP000503349"/>
    </source>
</evidence>
<dbReference type="Proteomes" id="UP000503349">
    <property type="component" value="Chromosome 8"/>
</dbReference>
<reference evidence="1 2" key="1">
    <citation type="submission" date="2019-02" db="EMBL/GenBank/DDBJ databases">
        <title>Opniocepnalus argus genome.</title>
        <authorList>
            <person name="Zhou C."/>
            <person name="Xiao S."/>
        </authorList>
    </citation>
    <scope>NUCLEOTIDE SEQUENCE [LARGE SCALE GENOMIC DNA]</scope>
    <source>
        <strain evidence="1">OARG1902GOOAL</strain>
        <tissue evidence="1">Muscle</tissue>
    </source>
</reference>
<dbReference type="EMBL" id="CM015719">
    <property type="protein sequence ID" value="KAF3693056.1"/>
    <property type="molecule type" value="Genomic_DNA"/>
</dbReference>
<gene>
    <name evidence="1" type="ORF">EXN66_Car008732</name>
</gene>
<keyword evidence="2" id="KW-1185">Reference proteome</keyword>
<accession>A0A6G1PSU1</accession>
<protein>
    <submittedName>
        <fullName evidence="1">Uncharacterized protein</fullName>
    </submittedName>
</protein>
<evidence type="ECO:0000313" key="1">
    <source>
        <dbReference type="EMBL" id="KAF3693056.1"/>
    </source>
</evidence>
<dbReference type="AlphaFoldDB" id="A0A6G1PSU1"/>
<organism evidence="1 2">
    <name type="scientific">Channa argus</name>
    <name type="common">Northern snakehead</name>
    <name type="synonym">Ophicephalus argus</name>
    <dbReference type="NCBI Taxonomy" id="215402"/>
    <lineage>
        <taxon>Eukaryota</taxon>
        <taxon>Metazoa</taxon>
        <taxon>Chordata</taxon>
        <taxon>Craniata</taxon>
        <taxon>Vertebrata</taxon>
        <taxon>Euteleostomi</taxon>
        <taxon>Actinopterygii</taxon>
        <taxon>Neopterygii</taxon>
        <taxon>Teleostei</taxon>
        <taxon>Neoteleostei</taxon>
        <taxon>Acanthomorphata</taxon>
        <taxon>Anabantaria</taxon>
        <taxon>Anabantiformes</taxon>
        <taxon>Channoidei</taxon>
        <taxon>Channidae</taxon>
        <taxon>Channa</taxon>
    </lineage>
</organism>
<reference evidence="2" key="2">
    <citation type="submission" date="2019-02" db="EMBL/GenBank/DDBJ databases">
        <title>Opniocepnalus argus Var Kimnra genome.</title>
        <authorList>
            <person name="Zhou C."/>
            <person name="Xiao S."/>
        </authorList>
    </citation>
    <scope>NUCLEOTIDE SEQUENCE [LARGE SCALE GENOMIC DNA]</scope>
</reference>